<dbReference type="Proteomes" id="UP001144323">
    <property type="component" value="Unassembled WGS sequence"/>
</dbReference>
<protein>
    <recommendedName>
        <fullName evidence="7">Ribosomal small subunit Rsm22</fullName>
    </recommendedName>
</protein>
<keyword evidence="6" id="KW-1185">Reference proteome</keyword>
<accession>A0A9W6LR96</accession>
<evidence type="ECO:0000256" key="4">
    <source>
        <dbReference type="ARBA" id="ARBA00023014"/>
    </source>
</evidence>
<dbReference type="InterPro" id="IPR052571">
    <property type="entry name" value="Mt_RNA_Methyltransferase"/>
</dbReference>
<dbReference type="GO" id="GO:0006412">
    <property type="term" value="P:translation"/>
    <property type="evidence" value="ECO:0007669"/>
    <property type="project" value="InterPro"/>
</dbReference>
<evidence type="ECO:0000313" key="6">
    <source>
        <dbReference type="Proteomes" id="UP001144323"/>
    </source>
</evidence>
<dbReference type="RefSeq" id="WP_281801290.1">
    <property type="nucleotide sequence ID" value="NZ_BSEC01000001.1"/>
</dbReference>
<dbReference type="GO" id="GO:0051536">
    <property type="term" value="F:iron-sulfur cluster binding"/>
    <property type="evidence" value="ECO:0007669"/>
    <property type="project" value="UniProtKB-KW"/>
</dbReference>
<sequence>MEERSRPATALPAGLAAAIAARLEGRPRKALAESARRLSESYRARRPTADAIRDETDALAYALTRMPATYAAVVSVLTRLAVEQPAFAPKSLLDVGSGLGAAAYAAAGVWPELDALEMVDRSPAFLTLAAALAAESGVAPVAAARITRGDMTRLDATAAPRDLVTVAYALTELADAELDPMADRLWALAGGALVLVEPGTPRDHARLMRLRARLLARGAVILAPCPHGEACPLTAPDWCHFSVRLPRSREHKALKGADAPFEDEKFSYLVAARAGPPQAGRVLAPPLHQKAGVTLKLCGSTGLREIFLPKRDKARYERFRKKDWGDAIGPLPEEDG</sequence>
<evidence type="ECO:0000256" key="1">
    <source>
        <dbReference type="ARBA" id="ARBA00022723"/>
    </source>
</evidence>
<evidence type="ECO:0000313" key="5">
    <source>
        <dbReference type="EMBL" id="GLI92212.1"/>
    </source>
</evidence>
<gene>
    <name evidence="5" type="ORF">LMG27198_12040</name>
</gene>
<dbReference type="InterPro" id="IPR029063">
    <property type="entry name" value="SAM-dependent_MTases_sf"/>
</dbReference>
<dbReference type="InterPro" id="IPR015324">
    <property type="entry name" value="Ribosomal_Rsm22-like"/>
</dbReference>
<dbReference type="GO" id="GO:0046872">
    <property type="term" value="F:metal ion binding"/>
    <property type="evidence" value="ECO:0007669"/>
    <property type="project" value="UniProtKB-KW"/>
</dbReference>
<dbReference type="GO" id="GO:0008168">
    <property type="term" value="F:methyltransferase activity"/>
    <property type="evidence" value="ECO:0007669"/>
    <property type="project" value="InterPro"/>
</dbReference>
<comment type="caution">
    <text evidence="5">The sequence shown here is derived from an EMBL/GenBank/DDBJ whole genome shotgun (WGS) entry which is preliminary data.</text>
</comment>
<dbReference type="EMBL" id="BSEC01000001">
    <property type="protein sequence ID" value="GLI92212.1"/>
    <property type="molecule type" value="Genomic_DNA"/>
</dbReference>
<dbReference type="GO" id="GO:0003735">
    <property type="term" value="F:structural constituent of ribosome"/>
    <property type="evidence" value="ECO:0007669"/>
    <property type="project" value="TreeGrafter"/>
</dbReference>
<dbReference type="SUPFAM" id="SSF53335">
    <property type="entry name" value="S-adenosyl-L-methionine-dependent methyltransferases"/>
    <property type="match status" value="1"/>
</dbReference>
<dbReference type="PANTHER" id="PTHR13184">
    <property type="entry name" value="37S RIBOSOMAL PROTEIN S22"/>
    <property type="match status" value="1"/>
</dbReference>
<evidence type="ECO:0008006" key="7">
    <source>
        <dbReference type="Google" id="ProtNLM"/>
    </source>
</evidence>
<dbReference type="PANTHER" id="PTHR13184:SF5">
    <property type="entry name" value="METHYLTRANSFERASE-LIKE PROTEIN 17, MITOCHONDRIAL"/>
    <property type="match status" value="1"/>
</dbReference>
<dbReference type="GO" id="GO:0015935">
    <property type="term" value="C:small ribosomal subunit"/>
    <property type="evidence" value="ECO:0007669"/>
    <property type="project" value="TreeGrafter"/>
</dbReference>
<name>A0A9W6LR96_9HYPH</name>
<keyword evidence="2" id="KW-0809">Transit peptide</keyword>
<organism evidence="5 6">
    <name type="scientific">Methylocystis echinoides</name>
    <dbReference type="NCBI Taxonomy" id="29468"/>
    <lineage>
        <taxon>Bacteria</taxon>
        <taxon>Pseudomonadati</taxon>
        <taxon>Pseudomonadota</taxon>
        <taxon>Alphaproteobacteria</taxon>
        <taxon>Hyphomicrobiales</taxon>
        <taxon>Methylocystaceae</taxon>
        <taxon>Methylocystis</taxon>
    </lineage>
</organism>
<dbReference type="Gene3D" id="3.40.50.150">
    <property type="entry name" value="Vaccinia Virus protein VP39"/>
    <property type="match status" value="1"/>
</dbReference>
<keyword evidence="4" id="KW-0411">Iron-sulfur</keyword>
<reference evidence="5" key="1">
    <citation type="journal article" date="2023" name="Int. J. Syst. Evol. Microbiol.">
        <title>Methylocystis iwaonis sp. nov., a type II methane-oxidizing bacterium from surface soil of a rice paddy field in Japan, and emended description of the genus Methylocystis (ex Whittenbury et al. 1970) Bowman et al. 1993.</title>
        <authorList>
            <person name="Kaise H."/>
            <person name="Sawadogo J.B."/>
            <person name="Alam M.S."/>
            <person name="Ueno C."/>
            <person name="Dianou D."/>
            <person name="Shinjo R."/>
            <person name="Asakawa S."/>
        </authorList>
    </citation>
    <scope>NUCLEOTIDE SEQUENCE</scope>
    <source>
        <strain evidence="5">LMG27198</strain>
    </source>
</reference>
<evidence type="ECO:0000256" key="3">
    <source>
        <dbReference type="ARBA" id="ARBA00023004"/>
    </source>
</evidence>
<proteinExistence type="predicted"/>
<dbReference type="Pfam" id="PF09243">
    <property type="entry name" value="Rsm22"/>
    <property type="match status" value="1"/>
</dbReference>
<keyword evidence="1" id="KW-0479">Metal-binding</keyword>
<evidence type="ECO:0000256" key="2">
    <source>
        <dbReference type="ARBA" id="ARBA00022946"/>
    </source>
</evidence>
<keyword evidence="3" id="KW-0408">Iron</keyword>
<dbReference type="AlphaFoldDB" id="A0A9W6LR96"/>